<gene>
    <name evidence="2" type="ORF">ESZ54_01770</name>
</gene>
<keyword evidence="1" id="KW-1133">Transmembrane helix</keyword>
<evidence type="ECO:0000313" key="3">
    <source>
        <dbReference type="Proteomes" id="UP000310506"/>
    </source>
</evidence>
<dbReference type="Proteomes" id="UP000310506">
    <property type="component" value="Unassembled WGS sequence"/>
</dbReference>
<dbReference type="InterPro" id="IPR021008">
    <property type="entry name" value="DltX"/>
</dbReference>
<keyword evidence="1" id="KW-0472">Membrane</keyword>
<reference evidence="2 3" key="1">
    <citation type="submission" date="2019-01" db="EMBL/GenBank/DDBJ databases">
        <title>Vagococcus silagei sp. nov. isolated from brewer's grain.</title>
        <authorList>
            <person name="Guu J.-R."/>
        </authorList>
    </citation>
    <scope>NUCLEOTIDE SEQUENCE [LARGE SCALE GENOMIC DNA]</scope>
    <source>
        <strain evidence="2 3">2B-2</strain>
    </source>
</reference>
<keyword evidence="1" id="KW-0812">Transmembrane</keyword>
<dbReference type="RefSeq" id="WP_136135958.1">
    <property type="nucleotide sequence ID" value="NZ_SDGV01000004.1"/>
</dbReference>
<keyword evidence="3" id="KW-1185">Reference proteome</keyword>
<evidence type="ECO:0000256" key="1">
    <source>
        <dbReference type="SAM" id="Phobius"/>
    </source>
</evidence>
<comment type="caution">
    <text evidence="2">The sequence shown here is derived from an EMBL/GenBank/DDBJ whole genome shotgun (WGS) entry which is preliminary data.</text>
</comment>
<sequence>METQKNDQLKYWTKFIGKSLLYAAIILGLIYLYHYSQVGGGSFIYNQF</sequence>
<organism evidence="2 3">
    <name type="scientific">Vagococcus silagei</name>
    <dbReference type="NCBI Taxonomy" id="2508885"/>
    <lineage>
        <taxon>Bacteria</taxon>
        <taxon>Bacillati</taxon>
        <taxon>Bacillota</taxon>
        <taxon>Bacilli</taxon>
        <taxon>Lactobacillales</taxon>
        <taxon>Enterococcaceae</taxon>
        <taxon>Vagococcus</taxon>
    </lineage>
</organism>
<feature type="transmembrane region" description="Helical" evidence="1">
    <location>
        <begin position="20"/>
        <end position="36"/>
    </location>
</feature>
<accession>A0A4V3TV89</accession>
<name>A0A4V3TV89_9ENTE</name>
<dbReference type="Pfam" id="PF12459">
    <property type="entry name" value="DltX"/>
    <property type="match status" value="1"/>
</dbReference>
<dbReference type="AlphaFoldDB" id="A0A4V3TV89"/>
<protein>
    <submittedName>
        <fullName evidence="2">Teichoic acid D-Ala incorporation-associated protein DltX</fullName>
    </submittedName>
</protein>
<proteinExistence type="predicted"/>
<evidence type="ECO:0000313" key="2">
    <source>
        <dbReference type="EMBL" id="THB61959.1"/>
    </source>
</evidence>
<dbReference type="EMBL" id="SDGV01000004">
    <property type="protein sequence ID" value="THB61959.1"/>
    <property type="molecule type" value="Genomic_DNA"/>
</dbReference>